<evidence type="ECO:0000259" key="12">
    <source>
        <dbReference type="SMART" id="SM01038"/>
    </source>
</evidence>
<dbReference type="EC" id="3.2.1.23" evidence="5 10"/>
<dbReference type="Pfam" id="PF16353">
    <property type="entry name" value="LacZ_4"/>
    <property type="match status" value="1"/>
</dbReference>
<dbReference type="Gene3D" id="2.60.40.10">
    <property type="entry name" value="Immunoglobulins"/>
    <property type="match status" value="2"/>
</dbReference>
<dbReference type="Pfam" id="PF00703">
    <property type="entry name" value="Glyco_hydro_2"/>
    <property type="match status" value="1"/>
</dbReference>
<keyword evidence="8 10" id="KW-0326">Glycosidase</keyword>
<dbReference type="InterPro" id="IPR006103">
    <property type="entry name" value="Glyco_hydro_2_cat"/>
</dbReference>
<comment type="caution">
    <text evidence="13">The sequence shown here is derived from an EMBL/GenBank/DDBJ whole genome shotgun (WGS) entry which is preliminary data.</text>
</comment>
<dbReference type="GO" id="GO:0016787">
    <property type="term" value="F:hydrolase activity"/>
    <property type="evidence" value="ECO:0007669"/>
    <property type="project" value="UniProtKB-KW"/>
</dbReference>
<evidence type="ECO:0000256" key="1">
    <source>
        <dbReference type="ARBA" id="ARBA00001412"/>
    </source>
</evidence>
<evidence type="ECO:0000256" key="9">
    <source>
        <dbReference type="ARBA" id="ARBA00032230"/>
    </source>
</evidence>
<evidence type="ECO:0000256" key="11">
    <source>
        <dbReference type="SAM" id="SignalP"/>
    </source>
</evidence>
<dbReference type="PRINTS" id="PR00132">
    <property type="entry name" value="GLHYDRLASE2"/>
</dbReference>
<evidence type="ECO:0000256" key="2">
    <source>
        <dbReference type="ARBA" id="ARBA00001913"/>
    </source>
</evidence>
<feature type="domain" description="Beta galactosidase small chain/" evidence="12">
    <location>
        <begin position="772"/>
        <end position="1048"/>
    </location>
</feature>
<dbReference type="InterPro" id="IPR011013">
    <property type="entry name" value="Gal_mutarotase_sf_dom"/>
</dbReference>
<evidence type="ECO:0000256" key="10">
    <source>
        <dbReference type="RuleBase" id="RU361154"/>
    </source>
</evidence>
<evidence type="ECO:0000256" key="7">
    <source>
        <dbReference type="ARBA" id="ARBA00022837"/>
    </source>
</evidence>
<feature type="signal peptide" evidence="11">
    <location>
        <begin position="1"/>
        <end position="20"/>
    </location>
</feature>
<dbReference type="InterPro" id="IPR023232">
    <property type="entry name" value="Glyco_hydro_2_AS"/>
</dbReference>
<dbReference type="SUPFAM" id="SSF49785">
    <property type="entry name" value="Galactose-binding domain-like"/>
    <property type="match status" value="1"/>
</dbReference>
<gene>
    <name evidence="13" type="ORF">Q5H92_04010</name>
</gene>
<evidence type="ECO:0000256" key="8">
    <source>
        <dbReference type="ARBA" id="ARBA00023295"/>
    </source>
</evidence>
<dbReference type="PANTHER" id="PTHR46323:SF2">
    <property type="entry name" value="BETA-GALACTOSIDASE"/>
    <property type="match status" value="1"/>
</dbReference>
<dbReference type="Pfam" id="PF02837">
    <property type="entry name" value="Glyco_hydro_2_N"/>
    <property type="match status" value="1"/>
</dbReference>
<dbReference type="Gene3D" id="3.20.20.80">
    <property type="entry name" value="Glycosidases"/>
    <property type="match status" value="1"/>
</dbReference>
<protein>
    <recommendedName>
        <fullName evidence="5 10">Beta-galactosidase</fullName>
        <ecNumber evidence="5 10">3.2.1.23</ecNumber>
    </recommendedName>
    <alternativeName>
        <fullName evidence="9 10">Lactase</fullName>
    </alternativeName>
</protein>
<dbReference type="InterPro" id="IPR036156">
    <property type="entry name" value="Beta-gal/glucu_dom_sf"/>
</dbReference>
<comment type="cofactor">
    <cofactor evidence="2">
        <name>Ca(2+)</name>
        <dbReference type="ChEBI" id="CHEBI:29108"/>
    </cofactor>
</comment>
<keyword evidence="14" id="KW-1185">Reference proteome</keyword>
<dbReference type="InterPro" id="IPR006101">
    <property type="entry name" value="Glyco_hydro_2"/>
</dbReference>
<dbReference type="InterPro" id="IPR017853">
    <property type="entry name" value="GH"/>
</dbReference>
<dbReference type="PROSITE" id="PS00719">
    <property type="entry name" value="GLYCOSYL_HYDROL_F2_1"/>
    <property type="match status" value="1"/>
</dbReference>
<dbReference type="RefSeq" id="WP_305010193.1">
    <property type="nucleotide sequence ID" value="NZ_JAUQSX010000001.1"/>
</dbReference>
<dbReference type="PROSITE" id="PS00608">
    <property type="entry name" value="GLYCOSYL_HYDROL_F2_2"/>
    <property type="match status" value="1"/>
</dbReference>
<sequence length="1061" mass="118933">MSVFQYLTAAALLTGGAALAQSAPPNEWENPQAVDQNKEKAHASFMVYDKAADVAANNYARSPYYQSLNGTWKFNYAPRPDQRPTDFQRPGFNDAGWKTIAVPSNWEMQGFGVPIYTNITYPFPRNQPFIDGRDNPVGTYRRSFTVPAGWAGREVLLNFGSISGYAVVFVNGQRVGMSKVAKSPAEFDITQYLKPGENALAVQVFRWHDGSYLEDQDFWRVSGLDRDVSLYSLPKQTIWDFFAHADLDPSYKNGQFSADVTLRNFAATATAPTRLTVEVLDPNGKTVLRQQQSVPSIVGNVSSNASGTQTVKLAGTIKNVRPWSAEIPTLYQCRLTLEDAQGKALAVTGCALGFRQVEIKNAQLMVNGVPVEVHGVNRHEWEPTTGRVVTEAGMRKDLEMMKRFNVNAVRTSHYPNDEQWYRLCDELGMYLVDEANIETHAYGAELQGGFDKSKHPAYLPEWKAAHRDRIDRLVERDKNHPSVIIWSLGNECGNGPVFHEAYTWLKQRDPSRPISFEQAGEDVNTDIVAPMYPWMGSMKKYAEATDKKRPYIMCEYAHSMGNGQGNFQEYWDLIRAHPHMQGGFIWDWVDQGIPVSNYGAPFWAYGGDLGGYNLQNDENGCADGLVTADRRPHPGLYEVKKVYQDIRFSAAQPASGRVTVLNGFSFKNLDNYAFRWEVLKNGVAVKTGTFAAKASPRQQQEVKLDLPKLTSEPGAEYVLNVFAHTKAAESLLPAGHEVAREQFRLTPAAAYFTRPAVAATGLQIKREGDKLTFTSGEVSGEFNTAQGRLSNYRRGSNQVIGQYPEPYFWRAPTDNDFGSNMPQRLGVWRTAHAARKVQRVTVGEESAAGLPIKVEYLLTDINVPYTVAYLIHPDGAVNVTASMDMTGRDLPELMRFGMRMELPGRYSNLSYYGRGPWENYQDRNTATFLGVFRDSVRNQYPNVYIRPQEAGYHTDARWLALTNATGQGLRIEGAQPLSFSALDVRTEELDPGLTKKQQHTSDVKRHDRVFLNVDLKQRGVGGDNSWGAYPHDQYRLLDKQYSYSYTLRLVDEKAPQAGAGM</sequence>
<dbReference type="InterPro" id="IPR023230">
    <property type="entry name" value="Glyco_hydro_2_CS"/>
</dbReference>
<dbReference type="InterPro" id="IPR006102">
    <property type="entry name" value="Ig-like_GH2"/>
</dbReference>
<dbReference type="SUPFAM" id="SSF49303">
    <property type="entry name" value="beta-Galactosidase/glucuronidase domain"/>
    <property type="match status" value="2"/>
</dbReference>
<dbReference type="InterPro" id="IPR004199">
    <property type="entry name" value="B-gal_small/dom_5"/>
</dbReference>
<dbReference type="SUPFAM" id="SSF74650">
    <property type="entry name" value="Galactose mutarotase-like"/>
    <property type="match status" value="1"/>
</dbReference>
<comment type="similarity">
    <text evidence="3 10">Belongs to the glycosyl hydrolase 2 family.</text>
</comment>
<keyword evidence="6 10" id="KW-0378">Hydrolase</keyword>
<reference evidence="13" key="1">
    <citation type="submission" date="2023-07" db="EMBL/GenBank/DDBJ databases">
        <authorList>
            <person name="Kim M.K."/>
        </authorList>
    </citation>
    <scope>NUCLEOTIDE SEQUENCE</scope>
    <source>
        <strain evidence="13">M29</strain>
    </source>
</reference>
<proteinExistence type="inferred from homology"/>
<evidence type="ECO:0000313" key="13">
    <source>
        <dbReference type="EMBL" id="MDO7845510.1"/>
    </source>
</evidence>
<dbReference type="SUPFAM" id="SSF51445">
    <property type="entry name" value="(Trans)glycosidases"/>
    <property type="match status" value="1"/>
</dbReference>
<evidence type="ECO:0000256" key="5">
    <source>
        <dbReference type="ARBA" id="ARBA00012756"/>
    </source>
</evidence>
<dbReference type="InterPro" id="IPR008979">
    <property type="entry name" value="Galactose-bd-like_sf"/>
</dbReference>
<keyword evidence="7" id="KW-0106">Calcium</keyword>
<organism evidence="13 14">
    <name type="scientific">Hymenobacter mellowenesis</name>
    <dbReference type="NCBI Taxonomy" id="3063995"/>
    <lineage>
        <taxon>Bacteria</taxon>
        <taxon>Pseudomonadati</taxon>
        <taxon>Bacteroidota</taxon>
        <taxon>Cytophagia</taxon>
        <taxon>Cytophagales</taxon>
        <taxon>Hymenobacteraceae</taxon>
        <taxon>Hymenobacter</taxon>
    </lineage>
</organism>
<feature type="chain" id="PRO_5045684192" description="Beta-galactosidase" evidence="11">
    <location>
        <begin position="21"/>
        <end position="1061"/>
    </location>
</feature>
<comment type="catalytic activity">
    <reaction evidence="1 10">
        <text>Hydrolysis of terminal non-reducing beta-D-galactose residues in beta-D-galactosides.</text>
        <dbReference type="EC" id="3.2.1.23"/>
    </reaction>
</comment>
<evidence type="ECO:0000256" key="3">
    <source>
        <dbReference type="ARBA" id="ARBA00007401"/>
    </source>
</evidence>
<dbReference type="Gene3D" id="2.60.120.260">
    <property type="entry name" value="Galactose-binding domain-like"/>
    <property type="match status" value="1"/>
</dbReference>
<dbReference type="Pfam" id="PF02929">
    <property type="entry name" value="Bgal_small_N"/>
    <property type="match status" value="1"/>
</dbReference>
<dbReference type="InterPro" id="IPR013783">
    <property type="entry name" value="Ig-like_fold"/>
</dbReference>
<evidence type="ECO:0000313" key="14">
    <source>
        <dbReference type="Proteomes" id="UP001167796"/>
    </source>
</evidence>
<comment type="subunit">
    <text evidence="4">Monomer.</text>
</comment>
<dbReference type="InterPro" id="IPR006104">
    <property type="entry name" value="Glyco_hydro_2_N"/>
</dbReference>
<name>A0ABT9A8H5_9BACT</name>
<accession>A0ABT9A8H5</accession>
<dbReference type="InterPro" id="IPR050347">
    <property type="entry name" value="Bact_Beta-galactosidase"/>
</dbReference>
<dbReference type="InterPro" id="IPR032312">
    <property type="entry name" value="LacZ_4"/>
</dbReference>
<dbReference type="Pfam" id="PF02836">
    <property type="entry name" value="Glyco_hydro_2_C"/>
    <property type="match status" value="1"/>
</dbReference>
<dbReference type="PANTHER" id="PTHR46323">
    <property type="entry name" value="BETA-GALACTOSIDASE"/>
    <property type="match status" value="1"/>
</dbReference>
<keyword evidence="11" id="KW-0732">Signal</keyword>
<dbReference type="SMART" id="SM01038">
    <property type="entry name" value="Bgal_small_N"/>
    <property type="match status" value="1"/>
</dbReference>
<dbReference type="Gene3D" id="2.70.98.10">
    <property type="match status" value="1"/>
</dbReference>
<dbReference type="EMBL" id="JAUQSX010000001">
    <property type="protein sequence ID" value="MDO7845510.1"/>
    <property type="molecule type" value="Genomic_DNA"/>
</dbReference>
<evidence type="ECO:0000256" key="6">
    <source>
        <dbReference type="ARBA" id="ARBA00022801"/>
    </source>
</evidence>
<evidence type="ECO:0000256" key="4">
    <source>
        <dbReference type="ARBA" id="ARBA00011245"/>
    </source>
</evidence>
<dbReference type="Proteomes" id="UP001167796">
    <property type="component" value="Unassembled WGS sequence"/>
</dbReference>
<dbReference type="InterPro" id="IPR014718">
    <property type="entry name" value="GH-type_carb-bd"/>
</dbReference>